<dbReference type="EMBL" id="JAUSUG010000008">
    <property type="protein sequence ID" value="MDQ0254896.1"/>
    <property type="molecule type" value="Genomic_DNA"/>
</dbReference>
<accession>A0ABT9ZUH2</accession>
<proteinExistence type="predicted"/>
<organism evidence="1 2">
    <name type="scientific">Evansella vedderi</name>
    <dbReference type="NCBI Taxonomy" id="38282"/>
    <lineage>
        <taxon>Bacteria</taxon>
        <taxon>Bacillati</taxon>
        <taxon>Bacillota</taxon>
        <taxon>Bacilli</taxon>
        <taxon>Bacillales</taxon>
        <taxon>Bacillaceae</taxon>
        <taxon>Evansella</taxon>
    </lineage>
</organism>
<evidence type="ECO:0000313" key="1">
    <source>
        <dbReference type="EMBL" id="MDQ0254896.1"/>
    </source>
</evidence>
<gene>
    <name evidence="1" type="ORF">J2S74_002278</name>
</gene>
<dbReference type="Proteomes" id="UP001230005">
    <property type="component" value="Unassembled WGS sequence"/>
</dbReference>
<name>A0ABT9ZUH2_9BACI</name>
<reference evidence="1 2" key="1">
    <citation type="submission" date="2023-07" db="EMBL/GenBank/DDBJ databases">
        <title>Genomic Encyclopedia of Type Strains, Phase IV (KMG-IV): sequencing the most valuable type-strain genomes for metagenomic binning, comparative biology and taxonomic classification.</title>
        <authorList>
            <person name="Goeker M."/>
        </authorList>
    </citation>
    <scope>NUCLEOTIDE SEQUENCE [LARGE SCALE GENOMIC DNA]</scope>
    <source>
        <strain evidence="1 2">DSM 9768</strain>
    </source>
</reference>
<dbReference type="RefSeq" id="WP_307325489.1">
    <property type="nucleotide sequence ID" value="NZ_JAUSUG010000008.1"/>
</dbReference>
<protein>
    <submittedName>
        <fullName evidence="1">Uncharacterized protein</fullName>
    </submittedName>
</protein>
<keyword evidence="2" id="KW-1185">Reference proteome</keyword>
<comment type="caution">
    <text evidence="1">The sequence shown here is derived from an EMBL/GenBank/DDBJ whole genome shotgun (WGS) entry which is preliminary data.</text>
</comment>
<evidence type="ECO:0000313" key="2">
    <source>
        <dbReference type="Proteomes" id="UP001230005"/>
    </source>
</evidence>
<sequence length="65" mass="7593">MANKTVAHRIAFYTGKLADYVSVHPAKARPRRHKYRQQRLKQYKIALHILIEEHQNKISAALQGK</sequence>